<comment type="similarity">
    <text evidence="6">Belongs to the ARTD/PARP family.</text>
</comment>
<organism evidence="10 11">
    <name type="scientific">Sinocyclocheilus rhinocerous</name>
    <dbReference type="NCBI Taxonomy" id="307959"/>
    <lineage>
        <taxon>Eukaryota</taxon>
        <taxon>Metazoa</taxon>
        <taxon>Chordata</taxon>
        <taxon>Craniata</taxon>
        <taxon>Vertebrata</taxon>
        <taxon>Euteleostomi</taxon>
        <taxon>Actinopterygii</taxon>
        <taxon>Neopterygii</taxon>
        <taxon>Teleostei</taxon>
        <taxon>Ostariophysi</taxon>
        <taxon>Cypriniformes</taxon>
        <taxon>Cyprinidae</taxon>
        <taxon>Cyprininae</taxon>
        <taxon>Sinocyclocheilus</taxon>
    </lineage>
</organism>
<dbReference type="Gene3D" id="3.90.228.10">
    <property type="match status" value="1"/>
</dbReference>
<dbReference type="InterPro" id="IPR002589">
    <property type="entry name" value="Macro_dom"/>
</dbReference>
<dbReference type="SUPFAM" id="SSF56399">
    <property type="entry name" value="ADP-ribosylation"/>
    <property type="match status" value="1"/>
</dbReference>
<keyword evidence="11" id="KW-1185">Reference proteome</keyword>
<dbReference type="Gene3D" id="3.40.220.10">
    <property type="entry name" value="Leucine Aminopeptidase, subunit E, domain 1"/>
    <property type="match status" value="2"/>
</dbReference>
<accession>A0A673NK24</accession>
<dbReference type="InterPro" id="IPR043472">
    <property type="entry name" value="Macro_dom-like"/>
</dbReference>
<dbReference type="GO" id="GO:0070212">
    <property type="term" value="P:protein poly-ADP-ribosylation"/>
    <property type="evidence" value="ECO:0007669"/>
    <property type="project" value="TreeGrafter"/>
</dbReference>
<dbReference type="GO" id="GO:0003950">
    <property type="term" value="F:NAD+ poly-ADP-ribosyltransferase activity"/>
    <property type="evidence" value="ECO:0007669"/>
    <property type="project" value="UniProtKB-UniRule"/>
</dbReference>
<dbReference type="AlphaFoldDB" id="A0A673NK24"/>
<name>A0A673NK24_9TELE</name>
<dbReference type="GO" id="GO:0005737">
    <property type="term" value="C:cytoplasm"/>
    <property type="evidence" value="ECO:0007669"/>
    <property type="project" value="TreeGrafter"/>
</dbReference>
<dbReference type="InterPro" id="IPR052056">
    <property type="entry name" value="Mono-ARTD/PARP"/>
</dbReference>
<dbReference type="GO" id="GO:0003714">
    <property type="term" value="F:transcription corepressor activity"/>
    <property type="evidence" value="ECO:0007669"/>
    <property type="project" value="TreeGrafter"/>
</dbReference>
<evidence type="ECO:0000259" key="9">
    <source>
        <dbReference type="PROSITE" id="PS51154"/>
    </source>
</evidence>
<sequence>EGDITKEMVDVIVNSTNKSLDLNTGVSGAILKAAGQSVVDECKKQAPLKAGAAVLTGAGANLHCDFIIHMVGPHSAAEVRSRVKNVLERCEEKQITTVSFPAVGTGGGGVKGEDAIGAMLQGFEDHLAQNISTVIKLIYVVIDRDNVLQEFQKGLKTWIANTQVENLNPVLNRCMSLCAGVSGAILKASGQTVVNECKSKAPQPSDGVILTKAGNLSNIKHIIHMVGQTNEKGISSSMYKVLRMCEENKIQSVSFPALGTGKFVRSEIQISKAKQRYLDDPKMLNVLQEQETWLLQELPIYMMTETVLSVTLLVCFSAIIHPPPTWTKMDGRDLEIITLQSDTVEYKNIETAFLKSSIHRDEKPVQVQQIDRIQSQSQWQRYCVLKQAVDKKYPKLRNERQLYHRTTKEICQKINKNGFNRSFCGRNAAYHGEGTYFAKEAWYSCQDKYSNPDDKSLKYIYRARVVTGSLCKSRQAMKEPDPINPADPRAGLHDCAVDSLQNPFIFVVFCDAGAYPEYLITFKSI</sequence>
<dbReference type="PANTHER" id="PTHR14453:SF101">
    <property type="entry name" value="POLY [ADP-RIBOSE] POLYMERASE"/>
    <property type="match status" value="1"/>
</dbReference>
<proteinExistence type="inferred from homology"/>
<feature type="domain" description="PARP catalytic" evidence="8">
    <location>
        <begin position="322"/>
        <end position="525"/>
    </location>
</feature>
<reference evidence="10" key="1">
    <citation type="submission" date="2025-08" db="UniProtKB">
        <authorList>
            <consortium name="Ensembl"/>
        </authorList>
    </citation>
    <scope>IDENTIFICATION</scope>
</reference>
<dbReference type="Ensembl" id="ENSSRHT00000105453.1">
    <property type="protein sequence ID" value="ENSSRHP00000102693.1"/>
    <property type="gene ID" value="ENSSRHG00000050255.1"/>
</dbReference>
<dbReference type="GO" id="GO:1990404">
    <property type="term" value="F:NAD+-protein mono-ADP-ribosyltransferase activity"/>
    <property type="evidence" value="ECO:0007669"/>
    <property type="project" value="TreeGrafter"/>
</dbReference>
<dbReference type="Pfam" id="PF01661">
    <property type="entry name" value="Macro"/>
    <property type="match status" value="2"/>
</dbReference>
<keyword evidence="4 7" id="KW-0520">NAD</keyword>
<dbReference type="EC" id="2.4.2.-" evidence="7"/>
<dbReference type="PANTHER" id="PTHR14453">
    <property type="entry name" value="PARP/ZINC FINGER CCCH TYPE DOMAIN CONTAINING PROTEIN"/>
    <property type="match status" value="1"/>
</dbReference>
<evidence type="ECO:0000259" key="8">
    <source>
        <dbReference type="PROSITE" id="PS51059"/>
    </source>
</evidence>
<reference evidence="10" key="2">
    <citation type="submission" date="2025-09" db="UniProtKB">
        <authorList>
            <consortium name="Ensembl"/>
        </authorList>
    </citation>
    <scope>IDENTIFICATION</scope>
</reference>
<evidence type="ECO:0000256" key="6">
    <source>
        <dbReference type="ARBA" id="ARBA00024347"/>
    </source>
</evidence>
<dbReference type="PROSITE" id="PS51059">
    <property type="entry name" value="PARP_CATALYTIC"/>
    <property type="match status" value="1"/>
</dbReference>
<comment type="subcellular location">
    <subcellularLocation>
        <location evidence="1">Nucleus</location>
    </subcellularLocation>
</comment>
<evidence type="ECO:0000256" key="1">
    <source>
        <dbReference type="ARBA" id="ARBA00004123"/>
    </source>
</evidence>
<dbReference type="GO" id="GO:0005634">
    <property type="term" value="C:nucleus"/>
    <property type="evidence" value="ECO:0007669"/>
    <property type="project" value="UniProtKB-SubCell"/>
</dbReference>
<evidence type="ECO:0000256" key="7">
    <source>
        <dbReference type="RuleBase" id="RU362114"/>
    </source>
</evidence>
<protein>
    <recommendedName>
        <fullName evidence="7">Poly [ADP-ribose] polymerase</fullName>
        <shortName evidence="7">PARP</shortName>
        <ecNumber evidence="7">2.4.2.-</ecNumber>
    </recommendedName>
</protein>
<dbReference type="SUPFAM" id="SSF52949">
    <property type="entry name" value="Macro domain-like"/>
    <property type="match status" value="2"/>
</dbReference>
<keyword evidence="5" id="KW-0539">Nucleus</keyword>
<feature type="domain" description="Macro" evidence="9">
    <location>
        <begin position="1"/>
        <end position="159"/>
    </location>
</feature>
<keyword evidence="3 7" id="KW-0808">Transferase</keyword>
<dbReference type="GO" id="GO:0010629">
    <property type="term" value="P:negative regulation of gene expression"/>
    <property type="evidence" value="ECO:0007669"/>
    <property type="project" value="TreeGrafter"/>
</dbReference>
<dbReference type="PROSITE" id="PS51154">
    <property type="entry name" value="MACRO"/>
    <property type="match status" value="1"/>
</dbReference>
<evidence type="ECO:0000313" key="10">
    <source>
        <dbReference type="Ensembl" id="ENSSRHP00000102693.1"/>
    </source>
</evidence>
<dbReference type="Pfam" id="PF00644">
    <property type="entry name" value="PARP"/>
    <property type="match status" value="1"/>
</dbReference>
<evidence type="ECO:0000256" key="3">
    <source>
        <dbReference type="ARBA" id="ARBA00022679"/>
    </source>
</evidence>
<keyword evidence="2 7" id="KW-0328">Glycosyltransferase</keyword>
<evidence type="ECO:0000256" key="4">
    <source>
        <dbReference type="ARBA" id="ARBA00023027"/>
    </source>
</evidence>
<evidence type="ECO:0000256" key="5">
    <source>
        <dbReference type="ARBA" id="ARBA00023242"/>
    </source>
</evidence>
<dbReference type="InterPro" id="IPR012317">
    <property type="entry name" value="Poly(ADP-ribose)pol_cat_dom"/>
</dbReference>
<evidence type="ECO:0000313" key="11">
    <source>
        <dbReference type="Proteomes" id="UP000472270"/>
    </source>
</evidence>
<dbReference type="Proteomes" id="UP000472270">
    <property type="component" value="Unassembled WGS sequence"/>
</dbReference>
<dbReference type="SMART" id="SM00506">
    <property type="entry name" value="A1pp"/>
    <property type="match status" value="2"/>
</dbReference>
<evidence type="ECO:0000256" key="2">
    <source>
        <dbReference type="ARBA" id="ARBA00022676"/>
    </source>
</evidence>